<evidence type="ECO:0000259" key="9">
    <source>
        <dbReference type="PROSITE" id="PS50011"/>
    </source>
</evidence>
<evidence type="ECO:0000256" key="6">
    <source>
        <dbReference type="PROSITE-ProRule" id="PRU10141"/>
    </source>
</evidence>
<feature type="binding site" evidence="6">
    <location>
        <position position="47"/>
    </location>
    <ligand>
        <name>ATP</name>
        <dbReference type="ChEBI" id="CHEBI:30616"/>
    </ligand>
</feature>
<dbReference type="PROSITE" id="PS50011">
    <property type="entry name" value="PROTEIN_KINASE_DOM"/>
    <property type="match status" value="1"/>
</dbReference>
<dbReference type="InterPro" id="IPR017441">
    <property type="entry name" value="Protein_kinase_ATP_BS"/>
</dbReference>
<protein>
    <recommendedName>
        <fullName evidence="9">Protein kinase domain-containing protein</fullName>
    </recommendedName>
</protein>
<evidence type="ECO:0000256" key="3">
    <source>
        <dbReference type="ARBA" id="ARBA00022741"/>
    </source>
</evidence>
<dbReference type="GO" id="GO:0005524">
    <property type="term" value="F:ATP binding"/>
    <property type="evidence" value="ECO:0007669"/>
    <property type="project" value="UniProtKB-UniRule"/>
</dbReference>
<dbReference type="PROSITE" id="PS00107">
    <property type="entry name" value="PROTEIN_KINASE_ATP"/>
    <property type="match status" value="1"/>
</dbReference>
<evidence type="ECO:0000256" key="8">
    <source>
        <dbReference type="SAM" id="MobiDB-lite"/>
    </source>
</evidence>
<feature type="compositionally biased region" description="Basic and acidic residues" evidence="8">
    <location>
        <begin position="387"/>
        <end position="402"/>
    </location>
</feature>
<evidence type="ECO:0000256" key="1">
    <source>
        <dbReference type="ARBA" id="ARBA00022527"/>
    </source>
</evidence>
<reference evidence="10" key="1">
    <citation type="submission" date="2021-01" db="EMBL/GenBank/DDBJ databases">
        <authorList>
            <person name="Corre E."/>
            <person name="Pelletier E."/>
            <person name="Niang G."/>
            <person name="Scheremetjew M."/>
            <person name="Finn R."/>
            <person name="Kale V."/>
            <person name="Holt S."/>
            <person name="Cochrane G."/>
            <person name="Meng A."/>
            <person name="Brown T."/>
            <person name="Cohen L."/>
        </authorList>
    </citation>
    <scope>NUCLEOTIDE SEQUENCE</scope>
    <source>
        <strain evidence="10">CCMP281</strain>
    </source>
</reference>
<evidence type="ECO:0000256" key="2">
    <source>
        <dbReference type="ARBA" id="ARBA00022679"/>
    </source>
</evidence>
<keyword evidence="4" id="KW-0418">Kinase</keyword>
<dbReference type="PANTHER" id="PTHR24345:SF91">
    <property type="entry name" value="SERINE_THREONINE-PROTEIN KINASE PLK4"/>
    <property type="match status" value="1"/>
</dbReference>
<dbReference type="Gene3D" id="1.10.510.10">
    <property type="entry name" value="Transferase(Phosphotransferase) domain 1"/>
    <property type="match status" value="1"/>
</dbReference>
<keyword evidence="5 6" id="KW-0067">ATP-binding</keyword>
<dbReference type="PROSITE" id="PS00108">
    <property type="entry name" value="PROTEIN_KINASE_ST"/>
    <property type="match status" value="1"/>
</dbReference>
<dbReference type="EMBL" id="HBHX01072893">
    <property type="protein sequence ID" value="CAE0154072.1"/>
    <property type="molecule type" value="Transcribed_RNA"/>
</dbReference>
<dbReference type="InterPro" id="IPR000719">
    <property type="entry name" value="Prot_kinase_dom"/>
</dbReference>
<keyword evidence="2" id="KW-0808">Transferase</keyword>
<evidence type="ECO:0000256" key="7">
    <source>
        <dbReference type="RuleBase" id="RU000304"/>
    </source>
</evidence>
<dbReference type="AlphaFoldDB" id="A0A7S3C6P5"/>
<feature type="domain" description="Protein kinase" evidence="9">
    <location>
        <begin position="18"/>
        <end position="300"/>
    </location>
</feature>
<accession>A0A7S3C6P5</accession>
<evidence type="ECO:0000256" key="5">
    <source>
        <dbReference type="ARBA" id="ARBA00022840"/>
    </source>
</evidence>
<feature type="region of interest" description="Disordered" evidence="8">
    <location>
        <begin position="378"/>
        <end position="402"/>
    </location>
</feature>
<proteinExistence type="inferred from homology"/>
<evidence type="ECO:0000256" key="4">
    <source>
        <dbReference type="ARBA" id="ARBA00022777"/>
    </source>
</evidence>
<keyword evidence="1 7" id="KW-0723">Serine/threonine-protein kinase</keyword>
<comment type="similarity">
    <text evidence="7">Belongs to the protein kinase superfamily.</text>
</comment>
<dbReference type="PANTHER" id="PTHR24345">
    <property type="entry name" value="SERINE/THREONINE-PROTEIN KINASE PLK"/>
    <property type="match status" value="1"/>
</dbReference>
<dbReference type="GO" id="GO:0005634">
    <property type="term" value="C:nucleus"/>
    <property type="evidence" value="ECO:0007669"/>
    <property type="project" value="TreeGrafter"/>
</dbReference>
<dbReference type="InterPro" id="IPR008271">
    <property type="entry name" value="Ser/Thr_kinase_AS"/>
</dbReference>
<gene>
    <name evidence="10" type="ORF">HERI1096_LOCUS40348</name>
</gene>
<organism evidence="10">
    <name type="scientific">Haptolina ericina</name>
    <dbReference type="NCBI Taxonomy" id="156174"/>
    <lineage>
        <taxon>Eukaryota</taxon>
        <taxon>Haptista</taxon>
        <taxon>Haptophyta</taxon>
        <taxon>Prymnesiophyceae</taxon>
        <taxon>Prymnesiales</taxon>
        <taxon>Prymnesiaceae</taxon>
        <taxon>Haptolina</taxon>
    </lineage>
</organism>
<dbReference type="Pfam" id="PF00069">
    <property type="entry name" value="Pkinase"/>
    <property type="match status" value="1"/>
</dbReference>
<keyword evidence="3 6" id="KW-0547">Nucleotide-binding</keyword>
<dbReference type="SMART" id="SM00220">
    <property type="entry name" value="S_TKc"/>
    <property type="match status" value="1"/>
</dbReference>
<dbReference type="InterPro" id="IPR011009">
    <property type="entry name" value="Kinase-like_dom_sf"/>
</dbReference>
<dbReference type="GO" id="GO:0004674">
    <property type="term" value="F:protein serine/threonine kinase activity"/>
    <property type="evidence" value="ECO:0007669"/>
    <property type="project" value="UniProtKB-KW"/>
</dbReference>
<name>A0A7S3C6P5_9EUKA</name>
<evidence type="ECO:0000313" key="10">
    <source>
        <dbReference type="EMBL" id="CAE0154072.1"/>
    </source>
</evidence>
<sequence length="426" mass="47123">MNLHVAITEPAPHPRYAIDYEAELGEGGYGIVYRAVDQETREFVAAKCLKCEPHKVEREVNACRHLRKDASCQYILRFLGDAPLADGHCLFFELCGRGDLFNYSIDRGGLSEQHARPLFQQMVEAVAALHSCGMAHRDIKLENVMLTHDGSVRLGDFGLATIFAMDGGPVRCHDWKGTDQYIAPEVWPMHRERGVCYSADAQRQGYLAFPADVWSLGVCLFVMLTNMMPMDEAQDEDWRYALLRQCERSGTSFVHQLHDAVHRECSLSAEACALLIAMLTVDVSLRPSSANLLVGDSPWMRRAADAASSSFSAASSAATATATATAHAAMGSEQMDAEVAWSAAELNAMHTVDDGLRSRSWLMEGGLRDDQADCRIGDESTYGGDGEMWRGEPSYDDRYSDEQPKGLLCREAYVALVPRRQPAREA</sequence>
<dbReference type="SUPFAM" id="SSF56112">
    <property type="entry name" value="Protein kinase-like (PK-like)"/>
    <property type="match status" value="1"/>
</dbReference>